<dbReference type="Proteomes" id="UP001649381">
    <property type="component" value="Unassembled WGS sequence"/>
</dbReference>
<dbReference type="NCBIfam" id="NF005819">
    <property type="entry name" value="PRK07695.1"/>
    <property type="match status" value="1"/>
</dbReference>
<dbReference type="EMBL" id="JAKIJS010000002">
    <property type="protein sequence ID" value="MCF6139240.1"/>
    <property type="molecule type" value="Genomic_DNA"/>
</dbReference>
<comment type="pathway">
    <text evidence="1">Cofactor biosynthesis; thiamine diphosphate biosynthesis.</text>
</comment>
<feature type="domain" description="Thiamine phosphate synthase/TenI" evidence="3">
    <location>
        <begin position="8"/>
        <end position="181"/>
    </location>
</feature>
<evidence type="ECO:0000259" key="3">
    <source>
        <dbReference type="Pfam" id="PF02581"/>
    </source>
</evidence>
<evidence type="ECO:0000313" key="4">
    <source>
        <dbReference type="EMBL" id="MCF6139240.1"/>
    </source>
</evidence>
<dbReference type="RefSeq" id="WP_236338104.1">
    <property type="nucleotide sequence ID" value="NZ_JAKIJS010000002.1"/>
</dbReference>
<dbReference type="InterPro" id="IPR036206">
    <property type="entry name" value="ThiamineP_synth_sf"/>
</dbReference>
<protein>
    <submittedName>
        <fullName evidence="4">Thiazole tautomerase TenI</fullName>
    </submittedName>
</protein>
<dbReference type="PANTHER" id="PTHR20857">
    <property type="entry name" value="THIAMINE-PHOSPHATE PYROPHOSPHORYLASE"/>
    <property type="match status" value="1"/>
</dbReference>
<evidence type="ECO:0000256" key="2">
    <source>
        <dbReference type="ARBA" id="ARBA00022977"/>
    </source>
</evidence>
<keyword evidence="5" id="KW-1185">Reference proteome</keyword>
<accession>A0ABS9H6D5</accession>
<dbReference type="InterPro" id="IPR022998">
    <property type="entry name" value="ThiamineP_synth_TenI"/>
</dbReference>
<gene>
    <name evidence="4" type="primary">tenI</name>
    <name evidence="4" type="ORF">L2716_16005</name>
</gene>
<keyword evidence="2" id="KW-0784">Thiamine biosynthesis</keyword>
<dbReference type="SUPFAM" id="SSF51391">
    <property type="entry name" value="Thiamin phosphate synthase"/>
    <property type="match status" value="1"/>
</dbReference>
<comment type="caution">
    <text evidence="4">The sequence shown here is derived from an EMBL/GenBank/DDBJ whole genome shotgun (WGS) entry which is preliminary data.</text>
</comment>
<sequence>MKPTIHVISTGKQTKEEFSEITRIIHEYVDFIHIREKSRTALEVAEIVETLIGKGVPLRKIIINDRVDVAEVTDVYGVQLAYHSLSVHHVKKNFPNLRIGKSVHSVDEAIIAEKQGADYLLFGHLFHTASKPDLFPRGVSQLKQLTEQVNIPVIGIGGITPHHSPHVFRAGASGIAVMSGILQADDPLADVKEYRNRIEEVQYGAEL</sequence>
<name>A0ABS9H6D5_9BACL</name>
<dbReference type="InterPro" id="IPR013785">
    <property type="entry name" value="Aldolase_TIM"/>
</dbReference>
<dbReference type="CDD" id="cd00564">
    <property type="entry name" value="TMP_TenI"/>
    <property type="match status" value="1"/>
</dbReference>
<dbReference type="Gene3D" id="3.20.20.70">
    <property type="entry name" value="Aldolase class I"/>
    <property type="match status" value="1"/>
</dbReference>
<evidence type="ECO:0000313" key="5">
    <source>
        <dbReference type="Proteomes" id="UP001649381"/>
    </source>
</evidence>
<organism evidence="4 5">
    <name type="scientific">Pseudalkalibacillus berkeleyi</name>
    <dbReference type="NCBI Taxonomy" id="1069813"/>
    <lineage>
        <taxon>Bacteria</taxon>
        <taxon>Bacillati</taxon>
        <taxon>Bacillota</taxon>
        <taxon>Bacilli</taxon>
        <taxon>Bacillales</taxon>
        <taxon>Fictibacillaceae</taxon>
        <taxon>Pseudalkalibacillus</taxon>
    </lineage>
</organism>
<dbReference type="Pfam" id="PF02581">
    <property type="entry name" value="TMP-TENI"/>
    <property type="match status" value="1"/>
</dbReference>
<dbReference type="PANTHER" id="PTHR20857:SF22">
    <property type="entry name" value="THIAZOLE TAUTOMERASE"/>
    <property type="match status" value="1"/>
</dbReference>
<reference evidence="4 5" key="1">
    <citation type="submission" date="2022-01" db="EMBL/GenBank/DDBJ databases">
        <title>Alkalihalobacillus sp. EGI L200015, a novel bacterium isolated from a salt lake sediment.</title>
        <authorList>
            <person name="Gao L."/>
            <person name="Fang B.-Z."/>
            <person name="Li W.-J."/>
        </authorList>
    </citation>
    <scope>NUCLEOTIDE SEQUENCE [LARGE SCALE GENOMIC DNA]</scope>
    <source>
        <strain evidence="4 5">KCTC 12718</strain>
    </source>
</reference>
<evidence type="ECO:0000256" key="1">
    <source>
        <dbReference type="ARBA" id="ARBA00004948"/>
    </source>
</evidence>
<proteinExistence type="predicted"/>